<evidence type="ECO:0000256" key="1">
    <source>
        <dbReference type="ARBA" id="ARBA00022481"/>
    </source>
</evidence>
<keyword evidence="2" id="KW-0472">Membrane</keyword>
<dbReference type="AlphaFoldDB" id="A0A0B5FWF0"/>
<dbReference type="PANTHER" id="PTHR30093:SF47">
    <property type="entry name" value="TYPE IV PILUS NON-CORE MINOR PILIN PILE"/>
    <property type="match status" value="1"/>
</dbReference>
<keyword evidence="2" id="KW-0812">Transmembrane</keyword>
<evidence type="ECO:0000313" key="4">
    <source>
        <dbReference type="Proteomes" id="UP000035036"/>
    </source>
</evidence>
<dbReference type="HOGENOM" id="CLU_091705_7_2_7"/>
<keyword evidence="4" id="KW-1185">Reference proteome</keyword>
<accession>A0A0B5FWF0</accession>
<dbReference type="InterPro" id="IPR045584">
    <property type="entry name" value="Pilin-like"/>
</dbReference>
<dbReference type="STRING" id="483547.GSUB_06100"/>
<dbReference type="EMBL" id="CP010311">
    <property type="protein sequence ID" value="AJF07931.1"/>
    <property type="molecule type" value="Genomic_DNA"/>
</dbReference>
<dbReference type="GO" id="GO:0015627">
    <property type="term" value="C:type II protein secretion system complex"/>
    <property type="evidence" value="ECO:0007669"/>
    <property type="project" value="InterPro"/>
</dbReference>
<evidence type="ECO:0000313" key="3">
    <source>
        <dbReference type="EMBL" id="AJF07931.1"/>
    </source>
</evidence>
<reference evidence="3 4" key="1">
    <citation type="journal article" date="2015" name="Genome Announc.">
        <title>Genomes of Geoalkalibacter ferrihydriticus Z-0531T and Geoalkalibacter subterraneus Red1T, Two Haloalkaliphilic Metal-Reducing Deltaproteobacteria.</title>
        <authorList>
            <person name="Badalamenti J.P."/>
            <person name="Krajmalnik-Brown R."/>
            <person name="Torres C.I."/>
            <person name="Bond D.R."/>
        </authorList>
    </citation>
    <scope>NUCLEOTIDE SEQUENCE [LARGE SCALE GENOMIC DNA]</scope>
    <source>
        <strain evidence="3 4">Red1</strain>
    </source>
</reference>
<evidence type="ECO:0000256" key="2">
    <source>
        <dbReference type="SAM" id="Phobius"/>
    </source>
</evidence>
<dbReference type="PANTHER" id="PTHR30093">
    <property type="entry name" value="GENERAL SECRETION PATHWAY PROTEIN G"/>
    <property type="match status" value="1"/>
</dbReference>
<protein>
    <submittedName>
        <fullName evidence="3">General secretion pathway protein GspG</fullName>
    </submittedName>
</protein>
<dbReference type="RefSeq" id="WP_040202174.1">
    <property type="nucleotide sequence ID" value="NZ_CP010311.1"/>
</dbReference>
<dbReference type="Pfam" id="PF07963">
    <property type="entry name" value="N_methyl"/>
    <property type="match status" value="1"/>
</dbReference>
<sequence length="132" mass="14685">MTPEYGRAGFTLIELMIVMTILGILMTIAVPSYKHSVIKARETALAENLYQMRQAIDAYFADRARYPDSLDSLVEARYLRAVPDDPFTQSADTWETVPPEPLEDGELAEGGVFDVFSGSDMVGLNGVPYSEW</sequence>
<feature type="transmembrane region" description="Helical" evidence="2">
    <location>
        <begin position="12"/>
        <end position="33"/>
    </location>
</feature>
<dbReference type="PROSITE" id="PS00409">
    <property type="entry name" value="PROKAR_NTER_METHYL"/>
    <property type="match status" value="1"/>
</dbReference>
<organism evidence="3 4">
    <name type="scientific">Geoalkalibacter subterraneus</name>
    <dbReference type="NCBI Taxonomy" id="483547"/>
    <lineage>
        <taxon>Bacteria</taxon>
        <taxon>Pseudomonadati</taxon>
        <taxon>Thermodesulfobacteriota</taxon>
        <taxon>Desulfuromonadia</taxon>
        <taxon>Desulfuromonadales</taxon>
        <taxon>Geoalkalibacteraceae</taxon>
        <taxon>Geoalkalibacter</taxon>
    </lineage>
</organism>
<dbReference type="GO" id="GO:0015628">
    <property type="term" value="P:protein secretion by the type II secretion system"/>
    <property type="evidence" value="ECO:0007669"/>
    <property type="project" value="InterPro"/>
</dbReference>
<dbReference type="InterPro" id="IPR012902">
    <property type="entry name" value="N_methyl_site"/>
</dbReference>
<keyword evidence="1" id="KW-0488">Methylation</keyword>
<dbReference type="InterPro" id="IPR000983">
    <property type="entry name" value="Bac_GSPG_pilin"/>
</dbReference>
<keyword evidence="2" id="KW-1133">Transmembrane helix</keyword>
<dbReference type="Gene3D" id="3.30.700.10">
    <property type="entry name" value="Glycoprotein, Type 4 Pilin"/>
    <property type="match status" value="1"/>
</dbReference>
<proteinExistence type="predicted"/>
<gene>
    <name evidence="3" type="ORF">GSUB_06100</name>
</gene>
<dbReference type="OrthoDB" id="9795612at2"/>
<name>A0A0B5FWF0_9BACT</name>
<dbReference type="KEGG" id="gsb:GSUB_06100"/>
<dbReference type="SUPFAM" id="SSF54523">
    <property type="entry name" value="Pili subunits"/>
    <property type="match status" value="1"/>
</dbReference>
<dbReference type="NCBIfam" id="TIGR02532">
    <property type="entry name" value="IV_pilin_GFxxxE"/>
    <property type="match status" value="1"/>
</dbReference>
<dbReference type="PRINTS" id="PR00813">
    <property type="entry name" value="BCTERIALGSPG"/>
</dbReference>
<dbReference type="Proteomes" id="UP000035036">
    <property type="component" value="Chromosome"/>
</dbReference>